<proteinExistence type="predicted"/>
<protein>
    <recommendedName>
        <fullName evidence="3">DUF2891 domain-containing protein</fullName>
    </recommendedName>
</protein>
<name>A9DX13_9FLAO</name>
<reference evidence="1 2" key="1">
    <citation type="journal article" date="2011" name="J. Bacteriol.">
        <title>Genome sequence of the algicidal bacterium Kordia algicida OT-1.</title>
        <authorList>
            <person name="Lee H.S."/>
            <person name="Kang S.G."/>
            <person name="Kwon K.K."/>
            <person name="Lee J.H."/>
            <person name="Kim S.J."/>
        </authorList>
    </citation>
    <scope>NUCLEOTIDE SEQUENCE [LARGE SCALE GENOMIC DNA]</scope>
    <source>
        <strain evidence="1 2">OT-1</strain>
    </source>
</reference>
<dbReference type="EMBL" id="ABIB01000005">
    <property type="protein sequence ID" value="EDP95948.1"/>
    <property type="molecule type" value="Genomic_DNA"/>
</dbReference>
<dbReference type="Pfam" id="PF11199">
    <property type="entry name" value="DUF2891"/>
    <property type="match status" value="1"/>
</dbReference>
<gene>
    <name evidence="1" type="ORF">KAOT1_07263</name>
</gene>
<accession>A9DX13</accession>
<dbReference type="AlphaFoldDB" id="A9DX13"/>
<evidence type="ECO:0000313" key="2">
    <source>
        <dbReference type="Proteomes" id="UP000002945"/>
    </source>
</evidence>
<comment type="caution">
    <text evidence="1">The sequence shown here is derived from an EMBL/GenBank/DDBJ whole genome shotgun (WGS) entry which is preliminary data.</text>
</comment>
<dbReference type="InterPro" id="IPR021365">
    <property type="entry name" value="DUF2891"/>
</dbReference>
<dbReference type="STRING" id="391587.KAOT1_07263"/>
<dbReference type="Proteomes" id="UP000002945">
    <property type="component" value="Unassembled WGS sequence"/>
</dbReference>
<keyword evidence="2" id="KW-1185">Reference proteome</keyword>
<evidence type="ECO:0008006" key="3">
    <source>
        <dbReference type="Google" id="ProtNLM"/>
    </source>
</evidence>
<organism evidence="1 2">
    <name type="scientific">Kordia algicida OT-1</name>
    <dbReference type="NCBI Taxonomy" id="391587"/>
    <lineage>
        <taxon>Bacteria</taxon>
        <taxon>Pseudomonadati</taxon>
        <taxon>Bacteroidota</taxon>
        <taxon>Flavobacteriia</taxon>
        <taxon>Flavobacteriales</taxon>
        <taxon>Flavobacteriaceae</taxon>
        <taxon>Kordia</taxon>
    </lineage>
</organism>
<dbReference type="HOGENOM" id="CLU_042917_0_0_10"/>
<dbReference type="eggNOG" id="ENOG502Z7RS">
    <property type="taxonomic scope" value="Bacteria"/>
</dbReference>
<sequence length="389" mass="44551">MIASTKTLATLKKISYFLLLCLFVQCQPKAKEEKSENETTKNTKTTNVSTKIATLSLAEANRLAALPLHCMQEEYPNKLNQTIGSEEDLQSPKALHPAFYGCFDWHSSVHGHWSLVTLLKQFPNLENSAEIREKLAENISKENIEIEILYFKGKYNKSFERTYGWAWLLKLAEELHTWDDPLARELEMNLQPMTDIIVQGYLDFLPKLNYPIRVGEHTNTAFGLTFAYDYAKTVENAALKSLIEQRAKDFYMSDENCPISWEPSGFDFLSPCLEEADIMRRILSKEDFKTWLNKFLPQLANKDFQLAQGKVSDRTDGKLVHLDGVNFSRAWCLYGIANEFTEYAHLKNVANEHINYSLPSIVDDNYEGTHWLGSFAIYALNTAANVQVD</sequence>
<evidence type="ECO:0000313" key="1">
    <source>
        <dbReference type="EMBL" id="EDP95948.1"/>
    </source>
</evidence>